<accession>A0A6J7K4D8</accession>
<dbReference type="Pfam" id="PF06259">
    <property type="entry name" value="Abhydrolase_8"/>
    <property type="match status" value="1"/>
</dbReference>
<dbReference type="Gene3D" id="3.40.50.1820">
    <property type="entry name" value="alpha/beta hydrolase"/>
    <property type="match status" value="1"/>
</dbReference>
<keyword evidence="1" id="KW-0175">Coiled coil</keyword>
<name>A0A6J7K4D8_9ZZZZ</name>
<dbReference type="Gene3D" id="1.20.120.20">
    <property type="entry name" value="Apolipoprotein"/>
    <property type="match status" value="1"/>
</dbReference>
<feature type="coiled-coil region" evidence="1">
    <location>
        <begin position="99"/>
        <end position="126"/>
    </location>
</feature>
<proteinExistence type="predicted"/>
<organism evidence="3">
    <name type="scientific">freshwater metagenome</name>
    <dbReference type="NCBI Taxonomy" id="449393"/>
    <lineage>
        <taxon>unclassified sequences</taxon>
        <taxon>metagenomes</taxon>
        <taxon>ecological metagenomes</taxon>
    </lineage>
</organism>
<dbReference type="InterPro" id="IPR010427">
    <property type="entry name" value="DUF1023"/>
</dbReference>
<dbReference type="AlphaFoldDB" id="A0A6J7K4D8"/>
<feature type="domain" description="DUF1023" evidence="2">
    <location>
        <begin position="310"/>
        <end position="495"/>
    </location>
</feature>
<evidence type="ECO:0000259" key="2">
    <source>
        <dbReference type="Pfam" id="PF06259"/>
    </source>
</evidence>
<gene>
    <name evidence="3" type="ORF">UFOPK3662_02533</name>
</gene>
<evidence type="ECO:0000256" key="1">
    <source>
        <dbReference type="SAM" id="Coils"/>
    </source>
</evidence>
<sequence>MTTIAVPAWLPREPELKVTEASSAVLTDVRAAATAVGDVAEWARTNGAPADFSGDAAEAADHAVTRFATDTDAVGAALERGALAIDAFLTQMRQRRTEHADLMDRRQRLNDDREALLRRIETATEAQVATLQADAAALRGRFETYHQDLQTWRDRVDSDEQACVRALNAVDQVAEGIAAAADPSRADTTALAAELRRLGTDTDAVNAWWNGLSQAERNALLISDPDLVGNTNGIPTGDRDEANSSAVQRDIEYLLGLQASGQDLSASEQRWLENAQAIEEAVKQASDDKWADYEIDAFIMAYQPHAFGGDGIAAVAYGNPDTADHTAVYVPGIMQDGTYIDDNGDQALNLYEETVNSMLSEDPPREGAVSTIAWIGYDSPNFNPESMWPWDLGDSAGDVSHTVTEANAQAGGLALSQFVDGLNSTHTDGDQPHLTVIGHSYGSTTSSYAAAGGMGADSLVLIGSPGASEGVSHASDLNMPAGQVFVGAADNDPVSWLGGEDGLLPGSWDDSLGLGQDPAQSDFGATVFGVDNGQEFHGPGGLVNTGFMQNHVNYFDDGNPALANMADVVSGNSGAVVDTGGRTQEAHDYLYDWVGDEVQHHVVEPVVETYEDVRDTVVETYDNVSDTVVETYEDVSEGVNDAVDGAQDAWDDAWDSVWPDSWP</sequence>
<reference evidence="3" key="1">
    <citation type="submission" date="2020-05" db="EMBL/GenBank/DDBJ databases">
        <authorList>
            <person name="Chiriac C."/>
            <person name="Salcher M."/>
            <person name="Ghai R."/>
            <person name="Kavagutti S V."/>
        </authorList>
    </citation>
    <scope>NUCLEOTIDE SEQUENCE</scope>
</reference>
<protein>
    <submittedName>
        <fullName evidence="3">Unannotated protein</fullName>
    </submittedName>
</protein>
<dbReference type="EMBL" id="CAFBMW010000022">
    <property type="protein sequence ID" value="CAB4950920.1"/>
    <property type="molecule type" value="Genomic_DNA"/>
</dbReference>
<dbReference type="InterPro" id="IPR029058">
    <property type="entry name" value="AB_hydrolase_fold"/>
</dbReference>
<evidence type="ECO:0000313" key="3">
    <source>
        <dbReference type="EMBL" id="CAB4950920.1"/>
    </source>
</evidence>